<keyword evidence="3" id="KW-1185">Reference proteome</keyword>
<dbReference type="KEGG" id="abas:ACPOL_2658"/>
<evidence type="ECO:0000313" key="3">
    <source>
        <dbReference type="Proteomes" id="UP000253606"/>
    </source>
</evidence>
<name>A0A2Z5FYN9_9BACT</name>
<protein>
    <submittedName>
        <fullName evidence="2">Uncharacterized protein</fullName>
    </submittedName>
</protein>
<sequence length="66" mass="7006">MQQLEDLSERKVPASSGNGRSDGAPRNAVEWNSFGNIPSFGTSGSVAEEFAALNVQPRNTGIDDPK</sequence>
<feature type="region of interest" description="Disordered" evidence="1">
    <location>
        <begin position="1"/>
        <end position="30"/>
    </location>
</feature>
<dbReference type="AlphaFoldDB" id="A0A2Z5FYN9"/>
<reference evidence="2 3" key="1">
    <citation type="journal article" date="2018" name="Front. Microbiol.">
        <title>Hydrolytic Capabilities as a Key to Environmental Success: Chitinolytic and Cellulolytic Acidobacteria From Acidic Sub-arctic Soils and Boreal Peatlands.</title>
        <authorList>
            <person name="Belova S.E."/>
            <person name="Ravin N.V."/>
            <person name="Pankratov T.A."/>
            <person name="Rakitin A.L."/>
            <person name="Ivanova A.A."/>
            <person name="Beletsky A.V."/>
            <person name="Mardanov A.V."/>
            <person name="Sinninghe Damste J.S."/>
            <person name="Dedysh S.N."/>
        </authorList>
    </citation>
    <scope>NUCLEOTIDE SEQUENCE [LARGE SCALE GENOMIC DNA]</scope>
    <source>
        <strain evidence="2 3">SBC82</strain>
    </source>
</reference>
<gene>
    <name evidence="2" type="ORF">ACPOL_2658</name>
</gene>
<dbReference type="EMBL" id="CP030840">
    <property type="protein sequence ID" value="AXC11971.1"/>
    <property type="molecule type" value="Genomic_DNA"/>
</dbReference>
<dbReference type="Proteomes" id="UP000253606">
    <property type="component" value="Chromosome"/>
</dbReference>
<proteinExistence type="predicted"/>
<organism evidence="2 3">
    <name type="scientific">Acidisarcina polymorpha</name>
    <dbReference type="NCBI Taxonomy" id="2211140"/>
    <lineage>
        <taxon>Bacteria</taxon>
        <taxon>Pseudomonadati</taxon>
        <taxon>Acidobacteriota</taxon>
        <taxon>Terriglobia</taxon>
        <taxon>Terriglobales</taxon>
        <taxon>Acidobacteriaceae</taxon>
        <taxon>Acidisarcina</taxon>
    </lineage>
</organism>
<evidence type="ECO:0000313" key="2">
    <source>
        <dbReference type="EMBL" id="AXC11971.1"/>
    </source>
</evidence>
<evidence type="ECO:0000256" key="1">
    <source>
        <dbReference type="SAM" id="MobiDB-lite"/>
    </source>
</evidence>
<accession>A0A2Z5FYN9</accession>